<dbReference type="EMBL" id="BEHT01000010">
    <property type="protein sequence ID" value="GBC98436.1"/>
    <property type="molecule type" value="Genomic_DNA"/>
</dbReference>
<keyword evidence="2 4" id="KW-0560">Oxidoreductase</keyword>
<dbReference type="EC" id="1.2.5.3" evidence="4"/>
<sequence>MPKLVGQAFKRVEDPRLITGEGQYVDDVQLPRMCYAAILRSPYAHARVRGIDTSKAEKTNGVVAVLTGKDIVGKIGPLPCAARPVPELKTPTHYALAVNKVYFVGHPVAVVVAEDRYLARDALDLIEVDYEPLPAVTDPEQALRPDAPIVHEDLGTNLAFEWKIEGGDVDAAFAQAEVIVRQRFVNQRLIPVPMEPRCVVAHWDAGKQLLTLWTSTQIPHLVRSLVAGMLNLPETHLRVIAPDVGGGFGQKLQVYVEEALMGYLAIHLDRPVKWTETRRENFTASIHGRDQVGVMELALQRDGTILGLRYEVVADMGAYYQLLTPAIPTLTGLMLCGAYKLPAVRMTKKAVFTNKMSTDAYRGAGRPEATFLLERMVDLAAKELGIDPAEIRRKNFIQPHEFPYTTPHGITYDSGNYEAALDRALALVEYDRWRKEQQEARKQGRYIGIGISSYVEICGMGPSKAMPAGGWESATVRIEPSGKVIVLTGAHPHGQGEETSFTQIVAEELGVNPEDVKVIHGDTEAVQYGIGIFGSRGLAVGGTAVYMAAQRVKEKARRVAAFLLGVAEDEVEQVDSKFVSKRDPNKTLTFQQVAAAAYDPKNYPPDMEPGLVATAFYEPSNFTFPSGTHICVCEVDIETGEVKILRYVAVDDCGKVVNPLLVEGQIIGGIVQAFGQAMMERCVYDEHGQLLTGELTDYPIPKAHNAPKITVDRVETPSPVNPLGAKGVGEAGTIGATPAFINAVCDALEPLGIRHIDMPLTPARVWRAIQQARQGRQP</sequence>
<comment type="caution">
    <text evidence="4">The sequence shown here is derived from an EMBL/GenBank/DDBJ whole genome shotgun (WGS) entry which is preliminary data.</text>
</comment>
<evidence type="ECO:0000256" key="2">
    <source>
        <dbReference type="ARBA" id="ARBA00023002"/>
    </source>
</evidence>
<dbReference type="SMART" id="SM01008">
    <property type="entry name" value="Ald_Xan_dh_C"/>
    <property type="match status" value="1"/>
</dbReference>
<evidence type="ECO:0000313" key="5">
    <source>
        <dbReference type="Proteomes" id="UP000236173"/>
    </source>
</evidence>
<feature type="domain" description="Aldehyde oxidase/xanthine dehydrogenase a/b hammerhead" evidence="3">
    <location>
        <begin position="19"/>
        <end position="134"/>
    </location>
</feature>
<dbReference type="Proteomes" id="UP000236173">
    <property type="component" value="Unassembled WGS sequence"/>
</dbReference>
<dbReference type="InterPro" id="IPR037165">
    <property type="entry name" value="AldOxase/xan_DH_Mopterin-bd_sf"/>
</dbReference>
<accession>A0A2H5XB67</accession>
<dbReference type="PANTHER" id="PTHR11908:SF132">
    <property type="entry name" value="ALDEHYDE OXIDASE 1-RELATED"/>
    <property type="match status" value="1"/>
</dbReference>
<dbReference type="SUPFAM" id="SSF54665">
    <property type="entry name" value="CO dehydrogenase molybdoprotein N-domain-like"/>
    <property type="match status" value="1"/>
</dbReference>
<dbReference type="InterPro" id="IPR036856">
    <property type="entry name" value="Ald_Oxase/Xan_DH_a/b_sf"/>
</dbReference>
<dbReference type="InterPro" id="IPR000674">
    <property type="entry name" value="Ald_Oxase/Xan_DH_a/b"/>
</dbReference>
<dbReference type="Pfam" id="PF01315">
    <property type="entry name" value="Ald_Xan_dh_C"/>
    <property type="match status" value="1"/>
</dbReference>
<dbReference type="Pfam" id="PF20256">
    <property type="entry name" value="MoCoBD_2"/>
    <property type="match status" value="1"/>
</dbReference>
<proteinExistence type="predicted"/>
<evidence type="ECO:0000259" key="3">
    <source>
        <dbReference type="SMART" id="SM01008"/>
    </source>
</evidence>
<dbReference type="SUPFAM" id="SSF56003">
    <property type="entry name" value="Molybdenum cofactor-binding domain"/>
    <property type="match status" value="1"/>
</dbReference>
<evidence type="ECO:0000256" key="1">
    <source>
        <dbReference type="ARBA" id="ARBA00022505"/>
    </source>
</evidence>
<dbReference type="InterPro" id="IPR008274">
    <property type="entry name" value="AldOxase/xan_DH_MoCoBD1"/>
</dbReference>
<dbReference type="GO" id="GO:0005506">
    <property type="term" value="F:iron ion binding"/>
    <property type="evidence" value="ECO:0007669"/>
    <property type="project" value="InterPro"/>
</dbReference>
<dbReference type="InterPro" id="IPR053554">
    <property type="entry name" value="Glyceraldehyde_dh-related"/>
</dbReference>
<evidence type="ECO:0000313" key="4">
    <source>
        <dbReference type="EMBL" id="GBC98436.1"/>
    </source>
</evidence>
<keyword evidence="1" id="KW-0500">Molybdenum</keyword>
<dbReference type="InterPro" id="IPR046867">
    <property type="entry name" value="AldOxase/xan_DH_MoCoBD2"/>
</dbReference>
<gene>
    <name evidence="4" type="primary">coxL</name>
    <name evidence="4" type="ORF">HRbin17_00948</name>
</gene>
<dbReference type="Gene3D" id="3.90.1170.50">
    <property type="entry name" value="Aldehyde oxidase/xanthine dehydrogenase, a/b hammerhead"/>
    <property type="match status" value="1"/>
</dbReference>
<dbReference type="Gene3D" id="3.30.365.10">
    <property type="entry name" value="Aldehyde oxidase/xanthine dehydrogenase, molybdopterin binding domain"/>
    <property type="match status" value="4"/>
</dbReference>
<dbReference type="AlphaFoldDB" id="A0A2H5XB67"/>
<protein>
    <submittedName>
        <fullName evidence="4">Carbon monoxide dehydrogenase large chain</fullName>
        <ecNumber evidence="4">1.2.5.3</ecNumber>
    </submittedName>
</protein>
<organism evidence="4 5">
    <name type="scientific">Candidatus Fervidibacter japonicus</name>
    <dbReference type="NCBI Taxonomy" id="2035412"/>
    <lineage>
        <taxon>Bacteria</taxon>
        <taxon>Candidatus Fervidibacterota</taxon>
        <taxon>Candidatus Fervidibacter</taxon>
    </lineage>
</organism>
<reference evidence="5" key="1">
    <citation type="submission" date="2017-09" db="EMBL/GenBank/DDBJ databases">
        <title>Metaegenomics of thermophilic ammonia-oxidizing enrichment culture.</title>
        <authorList>
            <person name="Kato S."/>
            <person name="Suzuki K."/>
        </authorList>
    </citation>
    <scope>NUCLEOTIDE SEQUENCE [LARGE SCALE GENOMIC DNA]</scope>
</reference>
<dbReference type="GO" id="GO:0008805">
    <property type="term" value="F:carbon-monoxide oxygenase activity"/>
    <property type="evidence" value="ECO:0007669"/>
    <property type="project" value="UniProtKB-EC"/>
</dbReference>
<dbReference type="PANTHER" id="PTHR11908">
    <property type="entry name" value="XANTHINE DEHYDROGENASE"/>
    <property type="match status" value="1"/>
</dbReference>
<dbReference type="NCBIfam" id="NF041018">
    <property type="entry name" value="glyceraldDH_alpha"/>
    <property type="match status" value="1"/>
</dbReference>
<dbReference type="InterPro" id="IPR016208">
    <property type="entry name" value="Ald_Oxase/xanthine_DH-like"/>
</dbReference>
<name>A0A2H5XB67_9BACT</name>
<dbReference type="Pfam" id="PF02738">
    <property type="entry name" value="MoCoBD_1"/>
    <property type="match status" value="1"/>
</dbReference>